<comment type="caution">
    <text evidence="1">The sequence shown here is derived from an EMBL/GenBank/DDBJ whole genome shotgun (WGS) entry which is preliminary data.</text>
</comment>
<keyword evidence="2" id="KW-1185">Reference proteome</keyword>
<dbReference type="RefSeq" id="WP_379976814.1">
    <property type="nucleotide sequence ID" value="NZ_JBHSFV010000001.1"/>
</dbReference>
<evidence type="ECO:0000313" key="1">
    <source>
        <dbReference type="EMBL" id="MFC4632614.1"/>
    </source>
</evidence>
<protein>
    <submittedName>
        <fullName evidence="1">Uncharacterized protein</fullName>
    </submittedName>
</protein>
<organism evidence="1 2">
    <name type="scientific">Dokdonia ponticola</name>
    <dbReference type="NCBI Taxonomy" id="2041041"/>
    <lineage>
        <taxon>Bacteria</taxon>
        <taxon>Pseudomonadati</taxon>
        <taxon>Bacteroidota</taxon>
        <taxon>Flavobacteriia</taxon>
        <taxon>Flavobacteriales</taxon>
        <taxon>Flavobacteriaceae</taxon>
        <taxon>Dokdonia</taxon>
    </lineage>
</organism>
<sequence>MSEFIYLKFEYSKKEVIGSENASKLHEFMTWVLGKVIPVANPDFDHLLHKVSTWKIEFNIEKKHTNREIGFNEKGKIITAMPMGKNHGYWCDNQLQIEDYKKFNAIHIDKEEFKKDWKEFQYIFKTR</sequence>
<proteinExistence type="predicted"/>
<reference evidence="2" key="1">
    <citation type="journal article" date="2019" name="Int. J. Syst. Evol. Microbiol.">
        <title>The Global Catalogue of Microorganisms (GCM) 10K type strain sequencing project: providing services to taxonomists for standard genome sequencing and annotation.</title>
        <authorList>
            <consortium name="The Broad Institute Genomics Platform"/>
            <consortium name="The Broad Institute Genome Sequencing Center for Infectious Disease"/>
            <person name="Wu L."/>
            <person name="Ma J."/>
        </authorList>
    </citation>
    <scope>NUCLEOTIDE SEQUENCE [LARGE SCALE GENOMIC DNA]</scope>
    <source>
        <strain evidence="2">YJ-61-S</strain>
    </source>
</reference>
<dbReference type="EMBL" id="JBHSFV010000001">
    <property type="protein sequence ID" value="MFC4632614.1"/>
    <property type="molecule type" value="Genomic_DNA"/>
</dbReference>
<dbReference type="Proteomes" id="UP001596043">
    <property type="component" value="Unassembled WGS sequence"/>
</dbReference>
<name>A0ABV9HTM0_9FLAO</name>
<accession>A0ABV9HTM0</accession>
<evidence type="ECO:0000313" key="2">
    <source>
        <dbReference type="Proteomes" id="UP001596043"/>
    </source>
</evidence>
<gene>
    <name evidence="1" type="ORF">ACFO3O_01770</name>
</gene>